<evidence type="ECO:0000256" key="1">
    <source>
        <dbReference type="ARBA" id="ARBA00023015"/>
    </source>
</evidence>
<dbReference type="Pfam" id="PF00440">
    <property type="entry name" value="TetR_N"/>
    <property type="match status" value="1"/>
</dbReference>
<keyword evidence="1" id="KW-0805">Transcription regulation</keyword>
<sequence>MLSVNTVTPSHLNAPDQLTEGKYIPGAEIYQGQFSVTVDAVDGKPGLRERKKQRTHAAISDAAISLFLEHGFNQVSVAQVAEAAEVSKRTLFAYFPTKEDLVVHRLADHETESARVVRARPPGTDPLTALREHFLKGLRERDPITGLNDHPAVRRLHRMILDAPSLVARMARFKTGAEHALTEALRETADIPELTARLAAVQIVAVHWALADDNAERVAYGEPADERYAGAVADMEHAFALLENGLRHLPPQQ</sequence>
<dbReference type="PANTHER" id="PTHR30055">
    <property type="entry name" value="HTH-TYPE TRANSCRIPTIONAL REGULATOR RUTR"/>
    <property type="match status" value="1"/>
</dbReference>
<dbReference type="AlphaFoldDB" id="Q49BE4"/>
<proteinExistence type="predicted"/>
<dbReference type="GO" id="GO:0003700">
    <property type="term" value="F:DNA-binding transcription factor activity"/>
    <property type="evidence" value="ECO:0007669"/>
    <property type="project" value="TreeGrafter"/>
</dbReference>
<dbReference type="PROSITE" id="PS50977">
    <property type="entry name" value="HTH_TETR_2"/>
    <property type="match status" value="1"/>
</dbReference>
<feature type="DNA-binding region" description="H-T-H motif" evidence="4">
    <location>
        <begin position="76"/>
        <end position="95"/>
    </location>
</feature>
<feature type="domain" description="HTH tetR-type" evidence="5">
    <location>
        <begin position="53"/>
        <end position="113"/>
    </location>
</feature>
<evidence type="ECO:0000256" key="2">
    <source>
        <dbReference type="ARBA" id="ARBA00023125"/>
    </source>
</evidence>
<dbReference type="PROSITE" id="PS01081">
    <property type="entry name" value="HTH_TETR_1"/>
    <property type="match status" value="1"/>
</dbReference>
<dbReference type="InterPro" id="IPR023772">
    <property type="entry name" value="DNA-bd_HTH_TetR-type_CS"/>
</dbReference>
<evidence type="ECO:0000313" key="6">
    <source>
        <dbReference type="EMBL" id="AAY28222.1"/>
    </source>
</evidence>
<keyword evidence="2 4" id="KW-0238">DNA-binding</keyword>
<name>Q49BE4_STRHY</name>
<protein>
    <submittedName>
        <fullName evidence="6">Putative transcriptional regulator</fullName>
    </submittedName>
</protein>
<evidence type="ECO:0000259" key="5">
    <source>
        <dbReference type="PROSITE" id="PS50977"/>
    </source>
</evidence>
<keyword evidence="3" id="KW-0804">Transcription</keyword>
<dbReference type="GO" id="GO:0000976">
    <property type="term" value="F:transcription cis-regulatory region binding"/>
    <property type="evidence" value="ECO:0007669"/>
    <property type="project" value="TreeGrafter"/>
</dbReference>
<dbReference type="SUPFAM" id="SSF46689">
    <property type="entry name" value="Homeodomain-like"/>
    <property type="match status" value="1"/>
</dbReference>
<evidence type="ECO:0000256" key="4">
    <source>
        <dbReference type="PROSITE-ProRule" id="PRU00335"/>
    </source>
</evidence>
<accession>Q49BE4</accession>
<dbReference type="Gene3D" id="1.10.357.10">
    <property type="entry name" value="Tetracycline Repressor, domain 2"/>
    <property type="match status" value="1"/>
</dbReference>
<dbReference type="PANTHER" id="PTHR30055:SF234">
    <property type="entry name" value="HTH-TYPE TRANSCRIPTIONAL REGULATOR BETI"/>
    <property type="match status" value="1"/>
</dbReference>
<reference evidence="6" key="1">
    <citation type="journal article" date="2005" name="Appl. Environ. Microbiol.">
        <title>Insights into the biosynthesis of the benzoquinone ansamycins geldanamycin and herbimycin, obtained by gene sequencing and disruption.</title>
        <authorList>
            <person name="Rascher A."/>
            <person name="Hu Z."/>
            <person name="Buchanan G.O."/>
            <person name="Reid R."/>
            <person name="Hutchinson C.R."/>
        </authorList>
    </citation>
    <scope>NUCLEOTIDE SEQUENCE</scope>
    <source>
        <strain evidence="6">AM 3672</strain>
    </source>
</reference>
<dbReference type="InterPro" id="IPR009057">
    <property type="entry name" value="Homeodomain-like_sf"/>
</dbReference>
<dbReference type="InterPro" id="IPR001647">
    <property type="entry name" value="HTH_TetR"/>
</dbReference>
<dbReference type="EMBL" id="AY947889">
    <property type="protein sequence ID" value="AAY28222.1"/>
    <property type="molecule type" value="Genomic_DNA"/>
</dbReference>
<organism evidence="6">
    <name type="scientific">Streptomyces hygroscopicus</name>
    <dbReference type="NCBI Taxonomy" id="1912"/>
    <lineage>
        <taxon>Bacteria</taxon>
        <taxon>Bacillati</taxon>
        <taxon>Actinomycetota</taxon>
        <taxon>Actinomycetes</taxon>
        <taxon>Kitasatosporales</taxon>
        <taxon>Streptomycetaceae</taxon>
        <taxon>Streptomyces</taxon>
        <taxon>Streptomyces violaceusniger group</taxon>
    </lineage>
</organism>
<evidence type="ECO:0000256" key="3">
    <source>
        <dbReference type="ARBA" id="ARBA00023163"/>
    </source>
</evidence>
<dbReference type="PRINTS" id="PR00455">
    <property type="entry name" value="HTHTETR"/>
</dbReference>
<dbReference type="SMR" id="Q49BE4"/>
<dbReference type="InterPro" id="IPR050109">
    <property type="entry name" value="HTH-type_TetR-like_transc_reg"/>
</dbReference>